<accession>A0ABP8XFP2</accession>
<feature type="compositionally biased region" description="Basic and acidic residues" evidence="1">
    <location>
        <begin position="54"/>
        <end position="65"/>
    </location>
</feature>
<evidence type="ECO:0000256" key="1">
    <source>
        <dbReference type="SAM" id="MobiDB-lite"/>
    </source>
</evidence>
<proteinExistence type="predicted"/>
<evidence type="ECO:0000313" key="2">
    <source>
        <dbReference type="EMBL" id="GAA4705861.1"/>
    </source>
</evidence>
<keyword evidence="3" id="KW-1185">Reference proteome</keyword>
<dbReference type="EMBL" id="BAABLN010000035">
    <property type="protein sequence ID" value="GAA4705861.1"/>
    <property type="molecule type" value="Genomic_DNA"/>
</dbReference>
<reference evidence="3" key="1">
    <citation type="journal article" date="2019" name="Int. J. Syst. Evol. Microbiol.">
        <title>The Global Catalogue of Microorganisms (GCM) 10K type strain sequencing project: providing services to taxonomists for standard genome sequencing and annotation.</title>
        <authorList>
            <consortium name="The Broad Institute Genomics Platform"/>
            <consortium name="The Broad Institute Genome Sequencing Center for Infectious Disease"/>
            <person name="Wu L."/>
            <person name="Ma J."/>
        </authorList>
    </citation>
    <scope>NUCLEOTIDE SEQUENCE [LARGE SCALE GENOMIC DNA]</scope>
    <source>
        <strain evidence="3">JCM 18958</strain>
    </source>
</reference>
<dbReference type="Proteomes" id="UP001501446">
    <property type="component" value="Unassembled WGS sequence"/>
</dbReference>
<evidence type="ECO:0000313" key="3">
    <source>
        <dbReference type="Proteomes" id="UP001501446"/>
    </source>
</evidence>
<organism evidence="2 3">
    <name type="scientific">Kocuria gwangalliensis</name>
    <dbReference type="NCBI Taxonomy" id="501592"/>
    <lineage>
        <taxon>Bacteria</taxon>
        <taxon>Bacillati</taxon>
        <taxon>Actinomycetota</taxon>
        <taxon>Actinomycetes</taxon>
        <taxon>Micrococcales</taxon>
        <taxon>Micrococcaceae</taxon>
        <taxon>Kocuria</taxon>
    </lineage>
</organism>
<feature type="region of interest" description="Disordered" evidence="1">
    <location>
        <begin position="54"/>
        <end position="79"/>
    </location>
</feature>
<sequence>MFVVRLRSERPFIKWSRILLGHLNFSSPKGALCQRSADGEFRAARERAVEHLRLPEQVHERERSPAEITENEGEGQQRR</sequence>
<name>A0ABP8XFP2_9MICC</name>
<gene>
    <name evidence="2" type="ORF">GCM10025781_26490</name>
</gene>
<comment type="caution">
    <text evidence="2">The sequence shown here is derived from an EMBL/GenBank/DDBJ whole genome shotgun (WGS) entry which is preliminary data.</text>
</comment>
<protein>
    <submittedName>
        <fullName evidence="2">Uncharacterized protein</fullName>
    </submittedName>
</protein>